<protein>
    <submittedName>
        <fullName evidence="2">Uncharacterized protein</fullName>
    </submittedName>
</protein>
<gene>
    <name evidence="2" type="ORF">SAMN05444320_10358</name>
</gene>
<dbReference type="Proteomes" id="UP000184501">
    <property type="component" value="Unassembled WGS sequence"/>
</dbReference>
<dbReference type="RefSeq" id="WP_073481176.1">
    <property type="nucleotide sequence ID" value="NZ_FQVN01000003.1"/>
</dbReference>
<evidence type="ECO:0000256" key="1">
    <source>
        <dbReference type="SAM" id="MobiDB-lite"/>
    </source>
</evidence>
<feature type="compositionally biased region" description="Basic and acidic residues" evidence="1">
    <location>
        <begin position="1"/>
        <end position="21"/>
    </location>
</feature>
<feature type="region of interest" description="Disordered" evidence="1">
    <location>
        <begin position="1"/>
        <end position="27"/>
    </location>
</feature>
<accession>A0A1M5ACU5</accession>
<evidence type="ECO:0000313" key="2">
    <source>
        <dbReference type="EMBL" id="SHF27856.1"/>
    </source>
</evidence>
<reference evidence="2 3" key="1">
    <citation type="submission" date="2016-11" db="EMBL/GenBank/DDBJ databases">
        <authorList>
            <person name="Jaros S."/>
            <person name="Januszkiewicz K."/>
            <person name="Wedrychowicz H."/>
        </authorList>
    </citation>
    <scope>NUCLEOTIDE SEQUENCE [LARGE SCALE GENOMIC DNA]</scope>
    <source>
        <strain evidence="2 3">DSM 44523</strain>
    </source>
</reference>
<proteinExistence type="predicted"/>
<keyword evidence="3" id="KW-1185">Reference proteome</keyword>
<evidence type="ECO:0000313" key="3">
    <source>
        <dbReference type="Proteomes" id="UP000184501"/>
    </source>
</evidence>
<sequence>MRWTRRDPASRGSPTDEKGSDKAMSAQQWSTQWYAFSAGSTGITGEPRRGWEPVAVQDSVDPLTRWVSRTATDAPAVVEDTTQLWETRNAFFTAWARTNTWGGFTTALSPRR</sequence>
<dbReference type="AlphaFoldDB" id="A0A1M5ACU5"/>
<organism evidence="2 3">
    <name type="scientific">Streptoalloteichus hindustanus</name>
    <dbReference type="NCBI Taxonomy" id="2017"/>
    <lineage>
        <taxon>Bacteria</taxon>
        <taxon>Bacillati</taxon>
        <taxon>Actinomycetota</taxon>
        <taxon>Actinomycetes</taxon>
        <taxon>Pseudonocardiales</taxon>
        <taxon>Pseudonocardiaceae</taxon>
        <taxon>Streptoalloteichus</taxon>
    </lineage>
</organism>
<name>A0A1M5ACU5_STRHI</name>
<dbReference type="EMBL" id="FQVN01000003">
    <property type="protein sequence ID" value="SHF27856.1"/>
    <property type="molecule type" value="Genomic_DNA"/>
</dbReference>